<dbReference type="InterPro" id="IPR005235">
    <property type="entry name" value="YmdB-like"/>
</dbReference>
<dbReference type="GO" id="GO:0004113">
    <property type="term" value="F:2',3'-cyclic-nucleotide 3'-phosphodiesterase activity"/>
    <property type="evidence" value="ECO:0007669"/>
    <property type="project" value="TreeGrafter"/>
</dbReference>
<name>A0A7G7VH03_9FIRM</name>
<dbReference type="PANTHER" id="PTHR36303:SF1">
    <property type="entry name" value="2',3'-CYCLIC-NUCLEOTIDE 2'-PHOSPHODIESTERASE"/>
    <property type="match status" value="1"/>
</dbReference>
<sequence length="260" mass="28490">MRIMLVGDVVGRAGRRAFREITPRLRAERRIDVVIVNGENSAGGKGFTRKALDELYAGGADIVTAGNHVWDKKDVFAFVDDEPYLVRPANYPEGTPGQGYCIFPFKAVNIAVMNLSGRSFMPALDCPFQKADDILAEIRGQADVIVLDFHAETTSEKLAMGHYLDGRADIVVGTHTHVQTADEQILPGGTAYITDLGMVGACDSILGVRKEIVIQKFRTGMPVRFEMAEGAAEYAAVIVDIEPNGRRAPLIERILLRQED</sequence>
<evidence type="ECO:0000256" key="3">
    <source>
        <dbReference type="ARBA" id="ARBA00022801"/>
    </source>
</evidence>
<dbReference type="SUPFAM" id="SSF56300">
    <property type="entry name" value="Metallo-dependent phosphatases"/>
    <property type="match status" value="1"/>
</dbReference>
<dbReference type="FunFam" id="3.60.21.10:FF:000016">
    <property type="entry name" value="Putative metallophosphoesterase"/>
    <property type="match status" value="1"/>
</dbReference>
<evidence type="ECO:0000256" key="6">
    <source>
        <dbReference type="PIRSR" id="PIRSR004789-50"/>
    </source>
</evidence>
<dbReference type="PANTHER" id="PTHR36303">
    <property type="entry name" value="2',3'-CYCLIC-NUCLEOTIDE 2'-PHOSPHODIESTERASE"/>
    <property type="match status" value="1"/>
</dbReference>
<dbReference type="CDD" id="cd07382">
    <property type="entry name" value="MPP_DR1281"/>
    <property type="match status" value="1"/>
</dbReference>
<gene>
    <name evidence="8" type="ORF">H1B31_05600</name>
</gene>
<evidence type="ECO:0000256" key="5">
    <source>
        <dbReference type="ARBA" id="ARBA00061401"/>
    </source>
</evidence>
<keyword evidence="3" id="KW-0378">Hydrolase</keyword>
<feature type="binding site" evidence="7">
    <location>
        <position position="39"/>
    </location>
    <ligand>
        <name>Fe cation</name>
        <dbReference type="ChEBI" id="CHEBI:24875"/>
        <label>2</label>
    </ligand>
</feature>
<dbReference type="RefSeq" id="WP_185979622.1">
    <property type="nucleotide sequence ID" value="NZ_CP060204.1"/>
</dbReference>
<evidence type="ECO:0000313" key="8">
    <source>
        <dbReference type="EMBL" id="QNH53396.1"/>
    </source>
</evidence>
<dbReference type="GO" id="GO:0046872">
    <property type="term" value="F:metal ion binding"/>
    <property type="evidence" value="ECO:0007669"/>
    <property type="project" value="UniProtKB-KW"/>
</dbReference>
<feature type="binding site" evidence="7">
    <location>
        <position position="40"/>
    </location>
    <ligand>
        <name>Fe cation</name>
        <dbReference type="ChEBI" id="CHEBI:24875"/>
        <label>1</label>
    </ligand>
</feature>
<dbReference type="KEGG" id="stim:H1B31_05600"/>
<feature type="binding site" evidence="7">
    <location>
        <position position="39"/>
    </location>
    <ligand>
        <name>Fe cation</name>
        <dbReference type="ChEBI" id="CHEBI:24875"/>
        <label>1</label>
    </ligand>
</feature>
<reference evidence="8 9" key="1">
    <citation type="submission" date="2020-07" db="EMBL/GenBank/DDBJ databases">
        <title>Complete genome and description of Selenomonas timonensis sp. nov., a new bacterium isolated from a gingivitis subject.</title>
        <authorList>
            <person name="Antezack A."/>
        </authorList>
    </citation>
    <scope>NUCLEOTIDE SEQUENCE [LARGE SCALE GENOMIC DNA]</scope>
    <source>
        <strain evidence="8 9">Marseille-Q3039</strain>
    </source>
</reference>
<keyword evidence="2 7" id="KW-0479">Metal-binding</keyword>
<dbReference type="InterPro" id="IPR029052">
    <property type="entry name" value="Metallo-depent_PP-like"/>
</dbReference>
<dbReference type="PIRSF" id="PIRSF004789">
    <property type="entry name" value="DR1281"/>
    <property type="match status" value="1"/>
</dbReference>
<feature type="active site" description="Proton donor" evidence="6">
    <location>
        <position position="68"/>
    </location>
</feature>
<feature type="binding site" evidence="7">
    <location>
        <position position="8"/>
    </location>
    <ligand>
        <name>Fe cation</name>
        <dbReference type="ChEBI" id="CHEBI:24875"/>
        <label>1</label>
    </ligand>
</feature>
<proteinExistence type="inferred from homology"/>
<evidence type="ECO:0000256" key="7">
    <source>
        <dbReference type="PIRSR" id="PIRSR004789-51"/>
    </source>
</evidence>
<evidence type="ECO:0000256" key="1">
    <source>
        <dbReference type="ARBA" id="ARBA00001965"/>
    </source>
</evidence>
<feature type="binding site" evidence="7">
    <location>
        <position position="67"/>
    </location>
    <ligand>
        <name>Fe cation</name>
        <dbReference type="ChEBI" id="CHEBI:24875"/>
        <label>2</label>
    </ligand>
</feature>
<evidence type="ECO:0000313" key="9">
    <source>
        <dbReference type="Proteomes" id="UP000515480"/>
    </source>
</evidence>
<dbReference type="Gene3D" id="3.60.21.10">
    <property type="match status" value="1"/>
</dbReference>
<accession>A0A7G7VH03</accession>
<dbReference type="NCBIfam" id="TIGR00282">
    <property type="entry name" value="TIGR00282 family metallophosphoesterase"/>
    <property type="match status" value="1"/>
</dbReference>
<evidence type="ECO:0000256" key="4">
    <source>
        <dbReference type="ARBA" id="ARBA00023004"/>
    </source>
</evidence>
<organism evidence="8 9">
    <name type="scientific">Selenomonas timonae</name>
    <dbReference type="NCBI Taxonomy" id="2754044"/>
    <lineage>
        <taxon>Bacteria</taxon>
        <taxon>Bacillati</taxon>
        <taxon>Bacillota</taxon>
        <taxon>Negativicutes</taxon>
        <taxon>Selenomonadales</taxon>
        <taxon>Selenomonadaceae</taxon>
        <taxon>Selenomonas</taxon>
    </lineage>
</organism>
<dbReference type="AlphaFoldDB" id="A0A7G7VH03"/>
<comment type="similarity">
    <text evidence="5">Belongs to the YmdB-like family.</text>
</comment>
<keyword evidence="9" id="KW-1185">Reference proteome</keyword>
<dbReference type="Pfam" id="PF13277">
    <property type="entry name" value="YmdB"/>
    <property type="match status" value="1"/>
</dbReference>
<dbReference type="EMBL" id="CP060204">
    <property type="protein sequence ID" value="QNH53396.1"/>
    <property type="molecule type" value="Genomic_DNA"/>
</dbReference>
<comment type="cofactor">
    <cofactor evidence="1">
        <name>Fe(3+)</name>
        <dbReference type="ChEBI" id="CHEBI:29034"/>
    </cofactor>
</comment>
<dbReference type="Proteomes" id="UP000515480">
    <property type="component" value="Chromosome"/>
</dbReference>
<keyword evidence="4" id="KW-0408">Iron</keyword>
<evidence type="ECO:0000256" key="2">
    <source>
        <dbReference type="ARBA" id="ARBA00022723"/>
    </source>
</evidence>
<feature type="binding site" evidence="7">
    <location>
        <position position="150"/>
    </location>
    <ligand>
        <name>Fe cation</name>
        <dbReference type="ChEBI" id="CHEBI:24875"/>
        <label>2</label>
    </ligand>
</feature>
<feature type="binding site" evidence="7">
    <location>
        <position position="177"/>
    </location>
    <ligand>
        <name>Fe cation</name>
        <dbReference type="ChEBI" id="CHEBI:24875"/>
        <label>1</label>
    </ligand>
</feature>
<protein>
    <submittedName>
        <fullName evidence="8">TIGR00282 family metallophosphoesterase</fullName>
    </submittedName>
</protein>
<feature type="binding site" evidence="7">
    <location>
        <position position="175"/>
    </location>
    <ligand>
        <name>Fe cation</name>
        <dbReference type="ChEBI" id="CHEBI:24875"/>
        <label>2</label>
    </ligand>
</feature>